<dbReference type="PANTHER" id="PTHR31984">
    <property type="entry name" value="TRANSPORTER, PUTATIVE (DUF179)-RELATED"/>
    <property type="match status" value="1"/>
</dbReference>
<evidence type="ECO:0000313" key="2">
    <source>
        <dbReference type="Proteomes" id="UP000232323"/>
    </source>
</evidence>
<dbReference type="AlphaFoldDB" id="A0A250XAB4"/>
<dbReference type="OrthoDB" id="272750at2759"/>
<dbReference type="Pfam" id="PF02622">
    <property type="entry name" value="DUF179"/>
    <property type="match status" value="1"/>
</dbReference>
<keyword evidence="2" id="KW-1185">Reference proteome</keyword>
<dbReference type="SUPFAM" id="SSF143456">
    <property type="entry name" value="VC0467-like"/>
    <property type="match status" value="1"/>
</dbReference>
<comment type="caution">
    <text evidence="1">The sequence shown here is derived from an EMBL/GenBank/DDBJ whole genome shotgun (WGS) entry which is preliminary data.</text>
</comment>
<dbReference type="Proteomes" id="UP000232323">
    <property type="component" value="Unassembled WGS sequence"/>
</dbReference>
<dbReference type="STRING" id="1157962.A0A250XAB4"/>
<sequence length="304" mass="33366">MYSFWTKTFGTTKASICYSRSSCYNSRLVSARSVQDDEPLELTGDWRSFRAKLIKSTASTTSEGKINQANLRRLELDSPDLAAEGFWCHPTSRPEKGGLLVASLKVSELKGNDRLEEVVAVLIEHGDQGSIGLILNRPTSMVMGKRPNGMPLQLSVRTSYPKSMQIHNAPPEVQSVFADNRLYCGGFTAQQVIHLLHGHPLPGAQEVVPGIFMGGELAAAKEVGEGRLRAEDFRFFAGALVWDEGELDKEAEKGCWLPVASSRALVLKQCLQLPTPLWVEVLQLLGGEYAQVAADADAEFEDDE</sequence>
<gene>
    <name evidence="1" type="ORF">CEUSTIGMA_g7242.t1</name>
</gene>
<dbReference type="EMBL" id="BEGY01000046">
    <property type="protein sequence ID" value="GAX79802.1"/>
    <property type="molecule type" value="Genomic_DNA"/>
</dbReference>
<evidence type="ECO:0008006" key="3">
    <source>
        <dbReference type="Google" id="ProtNLM"/>
    </source>
</evidence>
<dbReference type="InterPro" id="IPR003774">
    <property type="entry name" value="AlgH-like"/>
</dbReference>
<evidence type="ECO:0000313" key="1">
    <source>
        <dbReference type="EMBL" id="GAX79802.1"/>
    </source>
</evidence>
<reference evidence="1 2" key="1">
    <citation type="submission" date="2017-08" db="EMBL/GenBank/DDBJ databases">
        <title>Acidophilic green algal genome provides insights into adaptation to an acidic environment.</title>
        <authorList>
            <person name="Hirooka S."/>
            <person name="Hirose Y."/>
            <person name="Kanesaki Y."/>
            <person name="Higuchi S."/>
            <person name="Fujiwara T."/>
            <person name="Onuma R."/>
            <person name="Era A."/>
            <person name="Ohbayashi R."/>
            <person name="Uzuka A."/>
            <person name="Nozaki H."/>
            <person name="Yoshikawa H."/>
            <person name="Miyagishima S.Y."/>
        </authorList>
    </citation>
    <scope>NUCLEOTIDE SEQUENCE [LARGE SCALE GENOMIC DNA]</scope>
    <source>
        <strain evidence="1 2">NIES-2499</strain>
    </source>
</reference>
<protein>
    <recommendedName>
        <fullName evidence="3">YqgE/AlgH family protein</fullName>
    </recommendedName>
</protein>
<name>A0A250XAB4_9CHLO</name>
<organism evidence="1 2">
    <name type="scientific">Chlamydomonas eustigma</name>
    <dbReference type="NCBI Taxonomy" id="1157962"/>
    <lineage>
        <taxon>Eukaryota</taxon>
        <taxon>Viridiplantae</taxon>
        <taxon>Chlorophyta</taxon>
        <taxon>core chlorophytes</taxon>
        <taxon>Chlorophyceae</taxon>
        <taxon>CS clade</taxon>
        <taxon>Chlamydomonadales</taxon>
        <taxon>Chlamydomonadaceae</taxon>
        <taxon>Chlamydomonas</taxon>
    </lineage>
</organism>
<dbReference type="PANTHER" id="PTHR31984:SF18">
    <property type="entry name" value="TRANSCRIPTIONAL REGULATOR"/>
    <property type="match status" value="1"/>
</dbReference>
<proteinExistence type="predicted"/>
<dbReference type="Gene3D" id="3.40.1740.10">
    <property type="entry name" value="VC0467-like"/>
    <property type="match status" value="1"/>
</dbReference>
<accession>A0A250XAB4</accession>